<evidence type="ECO:0000313" key="1">
    <source>
        <dbReference type="EMBL" id="VAW51270.1"/>
    </source>
</evidence>
<proteinExistence type="predicted"/>
<sequence>MVSLVCIPTRERGNEIQKLYSSLVDDWAVYDNSENQPVLIEWNEKI</sequence>
<accession>A0A3B0WFP4</accession>
<dbReference type="AlphaFoldDB" id="A0A3B0WFP4"/>
<name>A0A3B0WFP4_9ZZZZ</name>
<gene>
    <name evidence="1" type="ORF">MNBD_GAMMA06-1093</name>
</gene>
<protein>
    <submittedName>
        <fullName evidence="1">Uncharacterized protein</fullName>
    </submittedName>
</protein>
<reference evidence="1" key="1">
    <citation type="submission" date="2018-06" db="EMBL/GenBank/DDBJ databases">
        <authorList>
            <person name="Zhirakovskaya E."/>
        </authorList>
    </citation>
    <scope>NUCLEOTIDE SEQUENCE</scope>
</reference>
<dbReference type="EMBL" id="UOFD01000026">
    <property type="protein sequence ID" value="VAW51270.1"/>
    <property type="molecule type" value="Genomic_DNA"/>
</dbReference>
<organism evidence="1">
    <name type="scientific">hydrothermal vent metagenome</name>
    <dbReference type="NCBI Taxonomy" id="652676"/>
    <lineage>
        <taxon>unclassified sequences</taxon>
        <taxon>metagenomes</taxon>
        <taxon>ecological metagenomes</taxon>
    </lineage>
</organism>